<keyword evidence="2" id="KW-0808">Transferase</keyword>
<organism evidence="2 3">
    <name type="scientific">Nesidiocoris tenuis</name>
    <dbReference type="NCBI Taxonomy" id="355587"/>
    <lineage>
        <taxon>Eukaryota</taxon>
        <taxon>Metazoa</taxon>
        <taxon>Ecdysozoa</taxon>
        <taxon>Arthropoda</taxon>
        <taxon>Hexapoda</taxon>
        <taxon>Insecta</taxon>
        <taxon>Pterygota</taxon>
        <taxon>Neoptera</taxon>
        <taxon>Paraneoptera</taxon>
        <taxon>Hemiptera</taxon>
        <taxon>Heteroptera</taxon>
        <taxon>Panheteroptera</taxon>
        <taxon>Cimicomorpha</taxon>
        <taxon>Miridae</taxon>
        <taxon>Dicyphina</taxon>
        <taxon>Nesidiocoris</taxon>
    </lineage>
</organism>
<sequence>MDYQCIIVYTIITILPNKTPPPEVNQHQTGCLAWIKRWIKRSIFVSISLAHPNICGCIMSFFAFLALTKESGVFFLFFSLLKCVFCFL</sequence>
<accession>A0ABN7B7S2</accession>
<keyword evidence="3" id="KW-1185">Reference proteome</keyword>
<evidence type="ECO:0000313" key="3">
    <source>
        <dbReference type="Proteomes" id="UP001307889"/>
    </source>
</evidence>
<keyword evidence="1" id="KW-0812">Transmembrane</keyword>
<keyword evidence="1" id="KW-1133">Transmembrane helix</keyword>
<protein>
    <submittedName>
        <fullName evidence="2">O-linked N-acetylglucosamine (GlcNAc) transferase</fullName>
    </submittedName>
</protein>
<gene>
    <name evidence="2" type="ORF">NTJ_13141</name>
</gene>
<name>A0ABN7B7S2_9HEMI</name>
<evidence type="ECO:0000256" key="1">
    <source>
        <dbReference type="SAM" id="Phobius"/>
    </source>
</evidence>
<dbReference type="Proteomes" id="UP001307889">
    <property type="component" value="Chromosome 11"/>
</dbReference>
<proteinExistence type="predicted"/>
<keyword evidence="1" id="KW-0472">Membrane</keyword>
<dbReference type="GO" id="GO:0016740">
    <property type="term" value="F:transferase activity"/>
    <property type="evidence" value="ECO:0007669"/>
    <property type="project" value="UniProtKB-KW"/>
</dbReference>
<evidence type="ECO:0000313" key="2">
    <source>
        <dbReference type="EMBL" id="BET00324.1"/>
    </source>
</evidence>
<dbReference type="EMBL" id="AP028919">
    <property type="protein sequence ID" value="BET00324.1"/>
    <property type="molecule type" value="Genomic_DNA"/>
</dbReference>
<feature type="transmembrane region" description="Helical" evidence="1">
    <location>
        <begin position="43"/>
        <end position="65"/>
    </location>
</feature>
<reference evidence="2 3" key="1">
    <citation type="submission" date="2023-09" db="EMBL/GenBank/DDBJ databases">
        <title>Nesidiocoris tenuis whole genome shotgun sequence.</title>
        <authorList>
            <person name="Shibata T."/>
            <person name="Shimoda M."/>
            <person name="Kobayashi T."/>
            <person name="Uehara T."/>
        </authorList>
    </citation>
    <scope>NUCLEOTIDE SEQUENCE [LARGE SCALE GENOMIC DNA]</scope>
    <source>
        <strain evidence="2 3">Japan</strain>
    </source>
</reference>